<accession>A0A849I4C7</accession>
<name>A0A849I4C7_9HYPH</name>
<protein>
    <submittedName>
        <fullName evidence="2">Anti-sigma factor</fullName>
    </submittedName>
</protein>
<keyword evidence="1" id="KW-0472">Membrane</keyword>
<evidence type="ECO:0000313" key="2">
    <source>
        <dbReference type="EMBL" id="NNM74686.1"/>
    </source>
</evidence>
<dbReference type="EMBL" id="JABEPP010000006">
    <property type="protein sequence ID" value="NNM74686.1"/>
    <property type="molecule type" value="Genomic_DNA"/>
</dbReference>
<comment type="caution">
    <text evidence="2">The sequence shown here is derived from an EMBL/GenBank/DDBJ whole genome shotgun (WGS) entry which is preliminary data.</text>
</comment>
<keyword evidence="1" id="KW-1133">Transmembrane helix</keyword>
<dbReference type="RefSeq" id="WP_171220142.1">
    <property type="nucleotide sequence ID" value="NZ_JABEPP010000006.1"/>
</dbReference>
<evidence type="ECO:0000256" key="1">
    <source>
        <dbReference type="SAM" id="Phobius"/>
    </source>
</evidence>
<feature type="transmembrane region" description="Helical" evidence="1">
    <location>
        <begin position="89"/>
        <end position="106"/>
    </location>
</feature>
<evidence type="ECO:0000313" key="3">
    <source>
        <dbReference type="Proteomes" id="UP000564885"/>
    </source>
</evidence>
<dbReference type="Proteomes" id="UP000564885">
    <property type="component" value="Unassembled WGS sequence"/>
</dbReference>
<gene>
    <name evidence="2" type="ORF">HJG44_20200</name>
</gene>
<dbReference type="AlphaFoldDB" id="A0A849I4C7"/>
<proteinExistence type="predicted"/>
<organism evidence="2 3">
    <name type="scientific">Enterovirga aerilata</name>
    <dbReference type="NCBI Taxonomy" id="2730920"/>
    <lineage>
        <taxon>Bacteria</taxon>
        <taxon>Pseudomonadati</taxon>
        <taxon>Pseudomonadota</taxon>
        <taxon>Alphaproteobacteria</taxon>
        <taxon>Hyphomicrobiales</taxon>
        <taxon>Methylobacteriaceae</taxon>
        <taxon>Enterovirga</taxon>
    </lineage>
</organism>
<keyword evidence="3" id="KW-1185">Reference proteome</keyword>
<sequence>MTGSELPVGEDDLSALVDGRLTPERAATVEAYLAARPEEAARIQADRAIRAALRERLAPKAGEPVPARLRAAAVIAERRRIRRGRLRQALAACLVLLAGGTGGWFARDLSERFWGIPARPAPLPQEALAAHRIYTVEVVHPVEVKADQGAHLAQWLSKRLGRRLAIPDLEGVGFRLIGGRLLPAGRSDVAAQLMYGAQDGSRLTLYVRCGEAGRWDLRVTKQGEFASATWATGGYGYALSGALDPDRLMMVARAALSEMTGGG</sequence>
<keyword evidence="1" id="KW-0812">Transmembrane</keyword>
<reference evidence="2 3" key="1">
    <citation type="submission" date="2020-04" db="EMBL/GenBank/DDBJ databases">
        <title>Enterovirga sp. isolate from soil.</title>
        <authorList>
            <person name="Chea S."/>
            <person name="Kim D.-U."/>
        </authorList>
    </citation>
    <scope>NUCLEOTIDE SEQUENCE [LARGE SCALE GENOMIC DNA]</scope>
    <source>
        <strain evidence="2 3">DB1703</strain>
    </source>
</reference>